<proteinExistence type="predicted"/>
<dbReference type="eggNOG" id="ENOG502QQGF">
    <property type="taxonomic scope" value="Eukaryota"/>
</dbReference>
<dbReference type="AlphaFoldDB" id="W9VD55"/>
<keyword evidence="2" id="KW-0274">FAD</keyword>
<feature type="domain" description="FAD-binding" evidence="5">
    <location>
        <begin position="8"/>
        <end position="347"/>
    </location>
</feature>
<sequence>MTDRAPWVIVIGAGPAGLLLGLMLGQKGVPVHIVEKGDRIDDRPRATHYSAPALRELHRAGVLEEARRRGFIIESISWRKLDLTYLGGFSQKVFPKDDKELMVCLPLDRLGQLLVEHLNYLSNVDIKYRHEVVDIGQDDCSAWVEVQTPTGKQKLRAKYVVGCDGASSKLRRCLFGDNFPGFTWEEQIVATNTYFDFDKYGLDDANFILHPQHWYMAARISKYGLWRITYGEEKGFSNEELIARQTMKFEKFLPGNPKPEEGKYKVESISPYRVHQRLAEHMRVGRVLLAADAAHLCNPFGGMGLTGGIADIGSLYDCLIGIYEQRADESILDRYDEVRRAMYNNVINPISSANMRRLFSLDPDTATDNDEFLMACKRAQADENFSREFQRGVNAIVHDFTQYYKSG</sequence>
<dbReference type="PANTHER" id="PTHR43476:SF3">
    <property type="entry name" value="FAD-BINDING MONOOXYGENASE"/>
    <property type="match status" value="1"/>
</dbReference>
<gene>
    <name evidence="6" type="ORF">A1O5_13367</name>
</gene>
<dbReference type="GO" id="GO:0071949">
    <property type="term" value="F:FAD binding"/>
    <property type="evidence" value="ECO:0007669"/>
    <property type="project" value="InterPro"/>
</dbReference>
<dbReference type="HOGENOM" id="CLU_009665_2_2_1"/>
<dbReference type="GeneID" id="19198050"/>
<keyword evidence="4" id="KW-1133">Transmembrane helix</keyword>
<dbReference type="GO" id="GO:0019622">
    <property type="term" value="P:3-(3-hydroxy)phenylpropionate catabolic process"/>
    <property type="evidence" value="ECO:0007669"/>
    <property type="project" value="TreeGrafter"/>
</dbReference>
<organism evidence="6 7">
    <name type="scientific">Cladophialophora psammophila CBS 110553</name>
    <dbReference type="NCBI Taxonomy" id="1182543"/>
    <lineage>
        <taxon>Eukaryota</taxon>
        <taxon>Fungi</taxon>
        <taxon>Dikarya</taxon>
        <taxon>Ascomycota</taxon>
        <taxon>Pezizomycotina</taxon>
        <taxon>Eurotiomycetes</taxon>
        <taxon>Chaetothyriomycetidae</taxon>
        <taxon>Chaetothyriales</taxon>
        <taxon>Herpotrichiellaceae</taxon>
        <taxon>Cladophialophora</taxon>
    </lineage>
</organism>
<evidence type="ECO:0000313" key="7">
    <source>
        <dbReference type="Proteomes" id="UP000019471"/>
    </source>
</evidence>
<keyword evidence="7" id="KW-1185">Reference proteome</keyword>
<dbReference type="OrthoDB" id="10016252at2759"/>
<dbReference type="GO" id="GO:0008688">
    <property type="term" value="F:3-(3-hydroxyphenyl)propionate hydroxylase activity"/>
    <property type="evidence" value="ECO:0007669"/>
    <property type="project" value="TreeGrafter"/>
</dbReference>
<reference evidence="6 7" key="1">
    <citation type="submission" date="2013-03" db="EMBL/GenBank/DDBJ databases">
        <title>The Genome Sequence of Cladophialophora psammophila CBS 110553.</title>
        <authorList>
            <consortium name="The Broad Institute Genomics Platform"/>
            <person name="Cuomo C."/>
            <person name="de Hoog S."/>
            <person name="Gorbushina A."/>
            <person name="Walker B."/>
            <person name="Young S.K."/>
            <person name="Zeng Q."/>
            <person name="Gargeya S."/>
            <person name="Fitzgerald M."/>
            <person name="Haas B."/>
            <person name="Abouelleil A."/>
            <person name="Allen A.W."/>
            <person name="Alvarado L."/>
            <person name="Arachchi H.M."/>
            <person name="Berlin A.M."/>
            <person name="Chapman S.B."/>
            <person name="Gainer-Dewar J."/>
            <person name="Goldberg J."/>
            <person name="Griggs A."/>
            <person name="Gujja S."/>
            <person name="Hansen M."/>
            <person name="Howarth C."/>
            <person name="Imamovic A."/>
            <person name="Ireland A."/>
            <person name="Larimer J."/>
            <person name="McCowan C."/>
            <person name="Murphy C."/>
            <person name="Pearson M."/>
            <person name="Poon T.W."/>
            <person name="Priest M."/>
            <person name="Roberts A."/>
            <person name="Saif S."/>
            <person name="Shea T."/>
            <person name="Sisk P."/>
            <person name="Sykes S."/>
            <person name="Wortman J."/>
            <person name="Nusbaum C."/>
            <person name="Birren B."/>
        </authorList>
    </citation>
    <scope>NUCLEOTIDE SEQUENCE [LARGE SCALE GENOMIC DNA]</scope>
    <source>
        <strain evidence="6 7">CBS 110553</strain>
    </source>
</reference>
<dbReference type="RefSeq" id="XP_007752123.1">
    <property type="nucleotide sequence ID" value="XM_007753933.1"/>
</dbReference>
<evidence type="ECO:0000256" key="1">
    <source>
        <dbReference type="ARBA" id="ARBA00022630"/>
    </source>
</evidence>
<dbReference type="PANTHER" id="PTHR43476">
    <property type="entry name" value="3-(3-HYDROXY-PHENYL)PROPIONATE/3-HYDROXYCINNAMIC ACID HYDROXYLASE"/>
    <property type="match status" value="1"/>
</dbReference>
<dbReference type="InterPro" id="IPR036188">
    <property type="entry name" value="FAD/NAD-bd_sf"/>
</dbReference>
<keyword evidence="3" id="KW-0560">Oxidoreductase</keyword>
<keyword evidence="4" id="KW-0472">Membrane</keyword>
<dbReference type="STRING" id="1182543.W9VD55"/>
<keyword evidence="1" id="KW-0285">Flavoprotein</keyword>
<dbReference type="Pfam" id="PF01494">
    <property type="entry name" value="FAD_binding_3"/>
    <property type="match status" value="1"/>
</dbReference>
<dbReference type="InterPro" id="IPR050631">
    <property type="entry name" value="PheA/TfdB_FAD_monoxygenase"/>
</dbReference>
<evidence type="ECO:0000313" key="6">
    <source>
        <dbReference type="EMBL" id="EXJ53378.1"/>
    </source>
</evidence>
<dbReference type="Gene3D" id="3.50.50.60">
    <property type="entry name" value="FAD/NAD(P)-binding domain"/>
    <property type="match status" value="1"/>
</dbReference>
<feature type="transmembrane region" description="Helical" evidence="4">
    <location>
        <begin position="6"/>
        <end position="25"/>
    </location>
</feature>
<dbReference type="InterPro" id="IPR002938">
    <property type="entry name" value="FAD-bd"/>
</dbReference>
<evidence type="ECO:0000256" key="2">
    <source>
        <dbReference type="ARBA" id="ARBA00022827"/>
    </source>
</evidence>
<keyword evidence="4" id="KW-0812">Transmembrane</keyword>
<evidence type="ECO:0000256" key="3">
    <source>
        <dbReference type="ARBA" id="ARBA00023002"/>
    </source>
</evidence>
<protein>
    <recommendedName>
        <fullName evidence="5">FAD-binding domain-containing protein</fullName>
    </recommendedName>
</protein>
<accession>W9VD55</accession>
<dbReference type="EMBL" id="AMGX01000048">
    <property type="protein sequence ID" value="EXJ53378.1"/>
    <property type="molecule type" value="Genomic_DNA"/>
</dbReference>
<dbReference type="SUPFAM" id="SSF51905">
    <property type="entry name" value="FAD/NAD(P)-binding domain"/>
    <property type="match status" value="1"/>
</dbReference>
<dbReference type="Gene3D" id="3.30.70.2450">
    <property type="match status" value="1"/>
</dbReference>
<dbReference type="PRINTS" id="PR00420">
    <property type="entry name" value="RNGMNOXGNASE"/>
</dbReference>
<comment type="caution">
    <text evidence="6">The sequence shown here is derived from an EMBL/GenBank/DDBJ whole genome shotgun (WGS) entry which is preliminary data.</text>
</comment>
<evidence type="ECO:0000259" key="5">
    <source>
        <dbReference type="Pfam" id="PF01494"/>
    </source>
</evidence>
<dbReference type="Proteomes" id="UP000019471">
    <property type="component" value="Unassembled WGS sequence"/>
</dbReference>
<name>W9VD55_9EURO</name>
<evidence type="ECO:0000256" key="4">
    <source>
        <dbReference type="SAM" id="Phobius"/>
    </source>
</evidence>